<dbReference type="EMBL" id="JBHSQB010000021">
    <property type="protein sequence ID" value="MFC6098382.1"/>
    <property type="molecule type" value="Genomic_DNA"/>
</dbReference>
<keyword evidence="1 2" id="KW-0732">Signal</keyword>
<evidence type="ECO:0000256" key="2">
    <source>
        <dbReference type="SAM" id="SignalP"/>
    </source>
</evidence>
<feature type="domain" description="Secretion system C-terminal sorting" evidence="3">
    <location>
        <begin position="136"/>
        <end position="205"/>
    </location>
</feature>
<accession>A0ABW1PTQ8</accession>
<dbReference type="RefSeq" id="WP_379793397.1">
    <property type="nucleotide sequence ID" value="NZ_JBHSQB010000021.1"/>
</dbReference>
<protein>
    <submittedName>
        <fullName evidence="4">T9SS type A sorting domain-containing protein</fullName>
    </submittedName>
</protein>
<evidence type="ECO:0000259" key="3">
    <source>
        <dbReference type="Pfam" id="PF18962"/>
    </source>
</evidence>
<keyword evidence="5" id="KW-1185">Reference proteome</keyword>
<dbReference type="Pfam" id="PF18962">
    <property type="entry name" value="Por_Secre_tail"/>
    <property type="match status" value="1"/>
</dbReference>
<name>A0ABW1PTQ8_9FLAO</name>
<gene>
    <name evidence="4" type="ORF">ACFPVY_17170</name>
</gene>
<feature type="signal peptide" evidence="2">
    <location>
        <begin position="1"/>
        <end position="19"/>
    </location>
</feature>
<comment type="caution">
    <text evidence="4">The sequence shown here is derived from an EMBL/GenBank/DDBJ whole genome shotgun (WGS) entry which is preliminary data.</text>
</comment>
<feature type="chain" id="PRO_5045810768" evidence="2">
    <location>
        <begin position="20"/>
        <end position="207"/>
    </location>
</feature>
<evidence type="ECO:0000313" key="5">
    <source>
        <dbReference type="Proteomes" id="UP001596287"/>
    </source>
</evidence>
<proteinExistence type="predicted"/>
<evidence type="ECO:0000256" key="1">
    <source>
        <dbReference type="ARBA" id="ARBA00022729"/>
    </source>
</evidence>
<dbReference type="NCBIfam" id="TIGR04183">
    <property type="entry name" value="Por_Secre_tail"/>
    <property type="match status" value="1"/>
</dbReference>
<dbReference type="Proteomes" id="UP001596287">
    <property type="component" value="Unassembled WGS sequence"/>
</dbReference>
<evidence type="ECO:0000313" key="4">
    <source>
        <dbReference type="EMBL" id="MFC6098382.1"/>
    </source>
</evidence>
<organism evidence="4 5">
    <name type="scientific">Flavobacterium qiangtangense</name>
    <dbReference type="NCBI Taxonomy" id="1442595"/>
    <lineage>
        <taxon>Bacteria</taxon>
        <taxon>Pseudomonadati</taxon>
        <taxon>Bacteroidota</taxon>
        <taxon>Flavobacteriia</taxon>
        <taxon>Flavobacteriales</taxon>
        <taxon>Flavobacteriaceae</taxon>
        <taxon>Flavobacterium</taxon>
    </lineage>
</organism>
<sequence>MKTLLLFFMVAFSVSKSTAQSIVITSMNASPVSNGLNVSLNTTSFSGAGYLSDSYTINQNVITLSVCYWFNNTLPVLTFHHDIFIPMNFAYSNYTLIVTIHNSISNTACDYFSVTDSETLAFLSKSDFNPKQDFALYPNPTNGKIYIKNNDLNMQHISVYDNLGRLVKEISSLAENNFDLSDLTDGIYLVNFTAEKNNFTQKIIVKK</sequence>
<dbReference type="InterPro" id="IPR026444">
    <property type="entry name" value="Secre_tail"/>
</dbReference>
<reference evidence="5" key="1">
    <citation type="journal article" date="2019" name="Int. J. Syst. Evol. Microbiol.">
        <title>The Global Catalogue of Microorganisms (GCM) 10K type strain sequencing project: providing services to taxonomists for standard genome sequencing and annotation.</title>
        <authorList>
            <consortium name="The Broad Institute Genomics Platform"/>
            <consortium name="The Broad Institute Genome Sequencing Center for Infectious Disease"/>
            <person name="Wu L."/>
            <person name="Ma J."/>
        </authorList>
    </citation>
    <scope>NUCLEOTIDE SEQUENCE [LARGE SCALE GENOMIC DNA]</scope>
    <source>
        <strain evidence="5">CCUG 49679</strain>
    </source>
</reference>